<organism evidence="1 2">
    <name type="scientific">Acaryochloris thomasi RCC1774</name>
    <dbReference type="NCBI Taxonomy" id="1764569"/>
    <lineage>
        <taxon>Bacteria</taxon>
        <taxon>Bacillati</taxon>
        <taxon>Cyanobacteriota</taxon>
        <taxon>Cyanophyceae</taxon>
        <taxon>Acaryochloridales</taxon>
        <taxon>Acaryochloridaceae</taxon>
        <taxon>Acaryochloris</taxon>
        <taxon>Acaryochloris thomasi</taxon>
    </lineage>
</organism>
<name>A0A2W1JQG9_9CYAN</name>
<proteinExistence type="predicted"/>
<comment type="caution">
    <text evidence="1">The sequence shown here is derived from an EMBL/GenBank/DDBJ whole genome shotgun (WGS) entry which is preliminary data.</text>
</comment>
<gene>
    <name evidence="1" type="ORF">C1752_00040</name>
</gene>
<dbReference type="Proteomes" id="UP000248857">
    <property type="component" value="Unassembled WGS sequence"/>
</dbReference>
<reference evidence="1 2" key="1">
    <citation type="journal article" date="2018" name="Sci. Rep.">
        <title>A novel species of the marine cyanobacterium Acaryochloris with a unique pigment content and lifestyle.</title>
        <authorList>
            <person name="Partensky F."/>
            <person name="Six C."/>
            <person name="Ratin M."/>
            <person name="Garczarek L."/>
            <person name="Vaulot D."/>
            <person name="Probert I."/>
            <person name="Calteau A."/>
            <person name="Gourvil P."/>
            <person name="Marie D."/>
            <person name="Grebert T."/>
            <person name="Bouchier C."/>
            <person name="Le Panse S."/>
            <person name="Gachenot M."/>
            <person name="Rodriguez F."/>
            <person name="Garrido J.L."/>
        </authorList>
    </citation>
    <scope>NUCLEOTIDE SEQUENCE [LARGE SCALE GENOMIC DNA]</scope>
    <source>
        <strain evidence="1 2">RCC1774</strain>
    </source>
</reference>
<protein>
    <submittedName>
        <fullName evidence="1">Uncharacterized protein</fullName>
    </submittedName>
</protein>
<keyword evidence="2" id="KW-1185">Reference proteome</keyword>
<sequence>MTSTESTSHTSTPEHLPFLEAICWQTGNVYRLTPEQMLSRYERGWRYRTLFNNLEGDELAFLKRLAQQYKSWLQPEL</sequence>
<accession>A0A2W1JQG9</accession>
<evidence type="ECO:0000313" key="2">
    <source>
        <dbReference type="Proteomes" id="UP000248857"/>
    </source>
</evidence>
<dbReference type="AlphaFoldDB" id="A0A2W1JQG9"/>
<evidence type="ECO:0000313" key="1">
    <source>
        <dbReference type="EMBL" id="PZD75509.1"/>
    </source>
</evidence>
<dbReference type="EMBL" id="PQWO01000001">
    <property type="protein sequence ID" value="PZD75509.1"/>
    <property type="molecule type" value="Genomic_DNA"/>
</dbReference>